<keyword evidence="7 10" id="KW-0573">Peptidoglycan synthesis</keyword>
<gene>
    <name evidence="10" type="primary">murF</name>
    <name evidence="15" type="ORF">A4V09_17335</name>
</gene>
<keyword evidence="6 10" id="KW-0133">Cell shape</keyword>
<dbReference type="OrthoDB" id="9801978at2"/>
<dbReference type="GO" id="GO:0005524">
    <property type="term" value="F:ATP binding"/>
    <property type="evidence" value="ECO:0007669"/>
    <property type="project" value="UniProtKB-UniRule"/>
</dbReference>
<dbReference type="GO" id="GO:0009252">
    <property type="term" value="P:peptidoglycan biosynthetic process"/>
    <property type="evidence" value="ECO:0007669"/>
    <property type="project" value="UniProtKB-UniRule"/>
</dbReference>
<dbReference type="PANTHER" id="PTHR43024">
    <property type="entry name" value="UDP-N-ACETYLMURAMOYL-TRIPEPTIDE--D-ALANYL-D-ALANINE LIGASE"/>
    <property type="match status" value="1"/>
</dbReference>
<dbReference type="NCBIfam" id="TIGR01143">
    <property type="entry name" value="murF"/>
    <property type="match status" value="1"/>
</dbReference>
<evidence type="ECO:0000256" key="2">
    <source>
        <dbReference type="ARBA" id="ARBA00022598"/>
    </source>
</evidence>
<dbReference type="Proteomes" id="UP000092574">
    <property type="component" value="Chromosome"/>
</dbReference>
<keyword evidence="1 10" id="KW-0963">Cytoplasm</keyword>
<keyword evidence="8 10" id="KW-0131">Cell cycle</keyword>
<evidence type="ECO:0000313" key="16">
    <source>
        <dbReference type="Proteomes" id="UP000092574"/>
    </source>
</evidence>
<dbReference type="SUPFAM" id="SSF53623">
    <property type="entry name" value="MurD-like peptide ligases, catalytic domain"/>
    <property type="match status" value="1"/>
</dbReference>
<dbReference type="SUPFAM" id="SSF53244">
    <property type="entry name" value="MurD-like peptide ligases, peptide-binding domain"/>
    <property type="match status" value="1"/>
</dbReference>
<evidence type="ECO:0000256" key="5">
    <source>
        <dbReference type="ARBA" id="ARBA00022840"/>
    </source>
</evidence>
<dbReference type="Pfam" id="PF02875">
    <property type="entry name" value="Mur_ligase_C"/>
    <property type="match status" value="1"/>
</dbReference>
<dbReference type="EC" id="6.3.2.10" evidence="10 11"/>
<comment type="pathway">
    <text evidence="10 11">Cell wall biogenesis; peptidoglycan biosynthesis.</text>
</comment>
<proteinExistence type="inferred from homology"/>
<dbReference type="Pfam" id="PF01225">
    <property type="entry name" value="Mur_ligase"/>
    <property type="match status" value="1"/>
</dbReference>
<evidence type="ECO:0000256" key="8">
    <source>
        <dbReference type="ARBA" id="ARBA00023306"/>
    </source>
</evidence>
<dbReference type="GO" id="GO:0008360">
    <property type="term" value="P:regulation of cell shape"/>
    <property type="evidence" value="ECO:0007669"/>
    <property type="project" value="UniProtKB-KW"/>
</dbReference>
<dbReference type="Gene3D" id="3.90.190.20">
    <property type="entry name" value="Mur ligase, C-terminal domain"/>
    <property type="match status" value="1"/>
</dbReference>
<dbReference type="RefSeq" id="WP_065543480.1">
    <property type="nucleotide sequence ID" value="NZ_CP015405.2"/>
</dbReference>
<keyword evidence="9 10" id="KW-0961">Cell wall biogenesis/degradation</keyword>
<sequence length="459" mass="50368">MKNLTLKNIAKVCGGVYVGSPEKKEQEVQGIVTDSRKVEEGFLFVPIKGARVDAHDFIDGVMEKGALCTLTERGLGEKSFPYIKVNSSLQAVKDIAEFYLKQLSIPVVGITGSVGKTSTKEMIAAVLEEKYNVLKTKGNFNNELGVPLTVFGLRPDHEIAVLEMGISDFGEMHRLAKIARPDTCLITNIGLCHLELLKSRDGILKAKTEIFDFLESDGHVILNGDDDKLITVRDVKGIKPLFFGIDNHQGVWADEIESKGLKGISCRIHAGEENFKVLIPIPGRHMVYNALAGTAVGLTYGMNMEEIKKGIESLQSLSGRFHIIETGNRTIVDDCYNANPVSMKASLDVLQDALGRRVAILGDMGELGKEEVEMHREVGVYAAARDIDKIICVGELAGDMAEAARLAAPTKDIVYFAEKESLLEALPEMIRDGDTILVKASHFMEFEKVVETLKNFPCN</sequence>
<keyword evidence="4 10" id="KW-0547">Nucleotide-binding</keyword>
<dbReference type="GO" id="GO:0051301">
    <property type="term" value="P:cell division"/>
    <property type="evidence" value="ECO:0007669"/>
    <property type="project" value="UniProtKB-KW"/>
</dbReference>
<dbReference type="GO" id="GO:0008766">
    <property type="term" value="F:UDP-N-acetylmuramoylalanyl-D-glutamyl-2,6-diaminopimelate-D-alanyl-D-alanine ligase activity"/>
    <property type="evidence" value="ECO:0007669"/>
    <property type="project" value="RHEA"/>
</dbReference>
<dbReference type="Gene3D" id="3.40.1190.10">
    <property type="entry name" value="Mur-like, catalytic domain"/>
    <property type="match status" value="1"/>
</dbReference>
<accession>A0A1C7ICH2</accession>
<dbReference type="SUPFAM" id="SSF63418">
    <property type="entry name" value="MurE/MurF N-terminal domain"/>
    <property type="match status" value="1"/>
</dbReference>
<comment type="catalytic activity">
    <reaction evidence="10 11">
        <text>D-alanyl-D-alanine + UDP-N-acetyl-alpha-D-muramoyl-L-alanyl-gamma-D-glutamyl-meso-2,6-diaminopimelate + ATP = UDP-N-acetyl-alpha-D-muramoyl-L-alanyl-gamma-D-glutamyl-meso-2,6-diaminopimeloyl-D-alanyl-D-alanine + ADP + phosphate + H(+)</text>
        <dbReference type="Rhea" id="RHEA:28374"/>
        <dbReference type="ChEBI" id="CHEBI:15378"/>
        <dbReference type="ChEBI" id="CHEBI:30616"/>
        <dbReference type="ChEBI" id="CHEBI:43474"/>
        <dbReference type="ChEBI" id="CHEBI:57822"/>
        <dbReference type="ChEBI" id="CHEBI:61386"/>
        <dbReference type="ChEBI" id="CHEBI:83905"/>
        <dbReference type="ChEBI" id="CHEBI:456216"/>
        <dbReference type="EC" id="6.3.2.10"/>
    </reaction>
</comment>
<dbReference type="Gene3D" id="3.40.1390.10">
    <property type="entry name" value="MurE/MurF, N-terminal domain"/>
    <property type="match status" value="1"/>
</dbReference>
<feature type="domain" description="Mur ligase C-terminal" evidence="13">
    <location>
        <begin position="319"/>
        <end position="441"/>
    </location>
</feature>
<dbReference type="InterPro" id="IPR004101">
    <property type="entry name" value="Mur_ligase_C"/>
</dbReference>
<comment type="subcellular location">
    <subcellularLocation>
        <location evidence="10 11">Cytoplasm</location>
    </subcellularLocation>
</comment>
<dbReference type="InterPro" id="IPR036615">
    <property type="entry name" value="Mur_ligase_C_dom_sf"/>
</dbReference>
<feature type="binding site" evidence="10">
    <location>
        <begin position="112"/>
        <end position="118"/>
    </location>
    <ligand>
        <name>ATP</name>
        <dbReference type="ChEBI" id="CHEBI:30616"/>
    </ligand>
</feature>
<evidence type="ECO:0000259" key="13">
    <source>
        <dbReference type="Pfam" id="PF02875"/>
    </source>
</evidence>
<protein>
    <recommendedName>
        <fullName evidence="10 11">UDP-N-acetylmuramoyl-tripeptide--D-alanyl-D-alanine ligase</fullName>
        <ecNumber evidence="10 11">6.3.2.10</ecNumber>
    </recommendedName>
    <alternativeName>
        <fullName evidence="10">D-alanyl-D-alanine-adding enzyme</fullName>
    </alternativeName>
</protein>
<organism evidence="15 16">
    <name type="scientific">Blautia pseudococcoides</name>
    <dbReference type="NCBI Taxonomy" id="1796616"/>
    <lineage>
        <taxon>Bacteria</taxon>
        <taxon>Bacillati</taxon>
        <taxon>Bacillota</taxon>
        <taxon>Clostridia</taxon>
        <taxon>Lachnospirales</taxon>
        <taxon>Lachnospiraceae</taxon>
        <taxon>Blautia</taxon>
    </lineage>
</organism>
<evidence type="ECO:0000256" key="4">
    <source>
        <dbReference type="ARBA" id="ARBA00022741"/>
    </source>
</evidence>
<dbReference type="Pfam" id="PF08245">
    <property type="entry name" value="Mur_ligase_M"/>
    <property type="match status" value="1"/>
</dbReference>
<evidence type="ECO:0000259" key="12">
    <source>
        <dbReference type="Pfam" id="PF01225"/>
    </source>
</evidence>
<evidence type="ECO:0000256" key="3">
    <source>
        <dbReference type="ARBA" id="ARBA00022618"/>
    </source>
</evidence>
<dbReference type="HAMAP" id="MF_02019">
    <property type="entry name" value="MurF"/>
    <property type="match status" value="1"/>
</dbReference>
<feature type="domain" description="Mur ligase central" evidence="14">
    <location>
        <begin position="110"/>
        <end position="296"/>
    </location>
</feature>
<evidence type="ECO:0000256" key="7">
    <source>
        <dbReference type="ARBA" id="ARBA00022984"/>
    </source>
</evidence>
<comment type="function">
    <text evidence="10 11">Involved in cell wall formation. Catalyzes the final step in the synthesis of UDP-N-acetylmuramoyl-pentapeptide, the precursor of murein.</text>
</comment>
<dbReference type="InterPro" id="IPR013221">
    <property type="entry name" value="Mur_ligase_cen"/>
</dbReference>
<dbReference type="PANTHER" id="PTHR43024:SF1">
    <property type="entry name" value="UDP-N-ACETYLMURAMOYL-TRIPEPTIDE--D-ALANYL-D-ALANINE LIGASE"/>
    <property type="match status" value="1"/>
</dbReference>
<dbReference type="EMBL" id="CP015405">
    <property type="protein sequence ID" value="ANU77351.1"/>
    <property type="molecule type" value="Genomic_DNA"/>
</dbReference>
<dbReference type="InterPro" id="IPR005863">
    <property type="entry name" value="UDP-N-AcMur_synth"/>
</dbReference>
<dbReference type="InterPro" id="IPR000713">
    <property type="entry name" value="Mur_ligase_N"/>
</dbReference>
<evidence type="ECO:0000256" key="1">
    <source>
        <dbReference type="ARBA" id="ARBA00022490"/>
    </source>
</evidence>
<dbReference type="GO" id="GO:0071555">
    <property type="term" value="P:cell wall organization"/>
    <property type="evidence" value="ECO:0007669"/>
    <property type="project" value="UniProtKB-KW"/>
</dbReference>
<dbReference type="STRING" id="1796616.A4V09_17335"/>
<dbReference type="InterPro" id="IPR036565">
    <property type="entry name" value="Mur-like_cat_sf"/>
</dbReference>
<dbReference type="AlphaFoldDB" id="A0A1C7ICH2"/>
<keyword evidence="16" id="KW-1185">Reference proteome</keyword>
<dbReference type="GO" id="GO:0047480">
    <property type="term" value="F:UDP-N-acetylmuramoyl-tripeptide-D-alanyl-D-alanine ligase activity"/>
    <property type="evidence" value="ECO:0007669"/>
    <property type="project" value="UniProtKB-UniRule"/>
</dbReference>
<dbReference type="InterPro" id="IPR051046">
    <property type="entry name" value="MurCDEF_CellWall_CoF430Synth"/>
</dbReference>
<dbReference type="InterPro" id="IPR035911">
    <property type="entry name" value="MurE/MurF_N"/>
</dbReference>
<evidence type="ECO:0000259" key="14">
    <source>
        <dbReference type="Pfam" id="PF08245"/>
    </source>
</evidence>
<keyword evidence="5 10" id="KW-0067">ATP-binding</keyword>
<keyword evidence="3 10" id="KW-0132">Cell division</keyword>
<feature type="domain" description="Mur ligase N-terminal catalytic" evidence="12">
    <location>
        <begin position="27"/>
        <end position="74"/>
    </location>
</feature>
<name>A0A1C7ICH2_9FIRM</name>
<comment type="similarity">
    <text evidence="10">Belongs to the MurCDEF family. MurF subfamily.</text>
</comment>
<dbReference type="UniPathway" id="UPA00219"/>
<dbReference type="KEGG" id="byl:A4V09_17335"/>
<evidence type="ECO:0000313" key="15">
    <source>
        <dbReference type="EMBL" id="ANU77351.1"/>
    </source>
</evidence>
<reference evidence="15" key="1">
    <citation type="submission" date="2017-04" db="EMBL/GenBank/DDBJ databases">
        <title>Complete Genome Sequences of Twelve Strains of a Stable Defined Moderately Diverse Mouse Microbiota 2 (sDMDMm2).</title>
        <authorList>
            <person name="Uchimura Y."/>
            <person name="Wyss M."/>
            <person name="Brugiroux S."/>
            <person name="Limenitakis J.P."/>
            <person name="Stecher B."/>
            <person name="McCoy K.D."/>
            <person name="Macpherson A.J."/>
        </authorList>
    </citation>
    <scope>NUCLEOTIDE SEQUENCE</scope>
    <source>
        <strain evidence="15">YL58</strain>
    </source>
</reference>
<evidence type="ECO:0000256" key="10">
    <source>
        <dbReference type="HAMAP-Rule" id="MF_02019"/>
    </source>
</evidence>
<dbReference type="GO" id="GO:0005737">
    <property type="term" value="C:cytoplasm"/>
    <property type="evidence" value="ECO:0007669"/>
    <property type="project" value="UniProtKB-SubCell"/>
</dbReference>
<keyword evidence="2 10" id="KW-0436">Ligase</keyword>
<evidence type="ECO:0000256" key="11">
    <source>
        <dbReference type="RuleBase" id="RU004136"/>
    </source>
</evidence>
<evidence type="ECO:0000256" key="6">
    <source>
        <dbReference type="ARBA" id="ARBA00022960"/>
    </source>
</evidence>
<evidence type="ECO:0000256" key="9">
    <source>
        <dbReference type="ARBA" id="ARBA00023316"/>
    </source>
</evidence>